<gene>
    <name evidence="1" type="ORF">NG99_16675</name>
</gene>
<evidence type="ECO:0000313" key="2">
    <source>
        <dbReference type="Proteomes" id="UP000030351"/>
    </source>
</evidence>
<dbReference type="STRING" id="371042.NG99_16675"/>
<dbReference type="AlphaFoldDB" id="A0A0A3YYG0"/>
<organism evidence="1 2">
    <name type="scientific">Erwinia typographi</name>
    <dbReference type="NCBI Taxonomy" id="371042"/>
    <lineage>
        <taxon>Bacteria</taxon>
        <taxon>Pseudomonadati</taxon>
        <taxon>Pseudomonadota</taxon>
        <taxon>Gammaproteobacteria</taxon>
        <taxon>Enterobacterales</taxon>
        <taxon>Erwiniaceae</taxon>
        <taxon>Erwinia</taxon>
    </lineage>
</organism>
<dbReference type="RefSeq" id="WP_034895356.1">
    <property type="nucleotide sequence ID" value="NZ_JRUQ01000045.1"/>
</dbReference>
<protein>
    <recommendedName>
        <fullName evidence="3">Asp/Glu racemase</fullName>
    </recommendedName>
</protein>
<name>A0A0A3YYG0_9GAMM</name>
<keyword evidence="2" id="KW-1185">Reference proteome</keyword>
<evidence type="ECO:0000313" key="1">
    <source>
        <dbReference type="EMBL" id="KGT91650.1"/>
    </source>
</evidence>
<comment type="caution">
    <text evidence="1">The sequence shown here is derived from an EMBL/GenBank/DDBJ whole genome shotgun (WGS) entry which is preliminary data.</text>
</comment>
<dbReference type="Proteomes" id="UP000030351">
    <property type="component" value="Unassembled WGS sequence"/>
</dbReference>
<evidence type="ECO:0008006" key="3">
    <source>
        <dbReference type="Google" id="ProtNLM"/>
    </source>
</evidence>
<dbReference type="EMBL" id="JRUQ01000045">
    <property type="protein sequence ID" value="KGT91650.1"/>
    <property type="molecule type" value="Genomic_DNA"/>
</dbReference>
<dbReference type="eggNOG" id="COG4126">
    <property type="taxonomic scope" value="Bacteria"/>
</dbReference>
<sequence length="211" mass="23039">MATIACLHAARSNIAIFEEALRALDFEDIQLLHRVESELLERAVAANEVTEEIAEATSRAIAELCEHADVVIVTCTTLGVVAWDAKQFSKPVLRVDAILAKYASRYHGSILVLCTAHSTLESTTRLFSAFIPGDRLAVELVPRAWAFFNQGDIEGYHREIAHYIQQRPECSLGCIVLAQTSMTGAEKYINSTLAVLTGPQASLQAAIDAIL</sequence>
<accession>A0A0A3YYG0</accession>
<dbReference type="OrthoDB" id="6497321at2"/>
<reference evidence="1 2" key="1">
    <citation type="submission" date="2014-10" db="EMBL/GenBank/DDBJ databases">
        <title>Genome sequence of Erwinia typographi M043b.</title>
        <authorList>
            <person name="Chan K.-G."/>
            <person name="Tan W.-S."/>
        </authorList>
    </citation>
    <scope>NUCLEOTIDE SEQUENCE [LARGE SCALE GENOMIC DNA]</scope>
    <source>
        <strain evidence="1 2">M043b</strain>
    </source>
</reference>
<proteinExistence type="predicted"/>